<protein>
    <submittedName>
        <fullName evidence="2">YcaO-like family protein</fullName>
    </submittedName>
</protein>
<keyword evidence="3" id="KW-1185">Reference proteome</keyword>
<evidence type="ECO:0000313" key="2">
    <source>
        <dbReference type="EMBL" id="MBC6449954.1"/>
    </source>
</evidence>
<dbReference type="Gene3D" id="3.30.1330.230">
    <property type="match status" value="1"/>
</dbReference>
<dbReference type="Gene3D" id="3.40.50.720">
    <property type="entry name" value="NAD(P)-binding Rossmann-like Domain"/>
    <property type="match status" value="1"/>
</dbReference>
<dbReference type="Gene3D" id="3.30.40.250">
    <property type="match status" value="1"/>
</dbReference>
<feature type="domain" description="YcaO" evidence="1">
    <location>
        <begin position="431"/>
        <end position="790"/>
    </location>
</feature>
<name>A0ABR7LB56_9PSEU</name>
<dbReference type="NCBIfam" id="TIGR03604">
    <property type="entry name" value="TOMM_cyclo_SagD"/>
    <property type="match status" value="1"/>
</dbReference>
<dbReference type="PROSITE" id="PS51664">
    <property type="entry name" value="YCAO"/>
    <property type="match status" value="1"/>
</dbReference>
<dbReference type="RefSeq" id="WP_187222996.1">
    <property type="nucleotide sequence ID" value="NZ_JABVED010000013.1"/>
</dbReference>
<dbReference type="PANTHER" id="PTHR37809">
    <property type="entry name" value="RIBOSOMAL PROTEIN S12 METHYLTHIOTRANSFERASE ACCESSORY FACTOR YCAO"/>
    <property type="match status" value="1"/>
</dbReference>
<reference evidence="2 3" key="1">
    <citation type="submission" date="2020-06" db="EMBL/GenBank/DDBJ databases">
        <title>Actinokineospora xiongansis sp. nov., isolated from soil of Baiyangdian.</title>
        <authorList>
            <person name="Zhang X."/>
        </authorList>
    </citation>
    <scope>NUCLEOTIDE SEQUENCE [LARGE SCALE GENOMIC DNA]</scope>
    <source>
        <strain evidence="2 3">HBU206404</strain>
    </source>
</reference>
<dbReference type="Proteomes" id="UP000734823">
    <property type="component" value="Unassembled WGS sequence"/>
</dbReference>
<accession>A0ABR7LB56</accession>
<dbReference type="Pfam" id="PF02624">
    <property type="entry name" value="YcaO"/>
    <property type="match status" value="1"/>
</dbReference>
<sequence length="790" mass="83459">MAALDTPWTWGRCVRADQATSRETTTLTRVRQALGDAVVVYGGPGCVPPPTARLAIHVAVDEEDLTPFGRWARTARLPAVALTFDGDRVLVGPLSVPGRPGCAECARRRILAAKAASFGAVAPQVAHIAVAHSAMGIALRRPAAKAVSAATADDPDRTCAVPRSVAIATDDVVERTMAVAGSTMTAADDDVERTTAVPRSVITGADDVERTTAVAGPVVVGVDDDVERTTAVARSVIASADDVVERTAAVSIVVGVDDDVERTAAVSGLLYGRITPPEGPDKTTVVRDELVEDRTERSGSHGCYAGSLDLPDPDADRVVALLRNGARELVDHLAEVVDGEVVWHRVIPLPSCEVCGGAEGIGTVGLPAGDDPAALLEALAGWVDPLTGVIPWISLKQPLGTGPDLPFVATAAPPHHLDAEGRAKALPIGWGKGATQAEAILSAVGEAVERYAPSLPEAEKLVWARPADLAGDILDPREFPLYQAESYARPGFEFAPFDRRTDHPWVRGTWLGTDRPVWVPAVFTYLAMTLLPEHLICQGTSNGLAAGADAESATVRAVLELIERDAMMAAWLTGAKGRFVELDDTLDPDLAAIVEALRTQGVTVEVYLLPTSMYGVTAAALALGDGKRRPGATLGLGADRSPRAAIRAAVLELAQTASHLAGLMRERPVPKSPEDVREMLDHAAYYFPLDRVAAFDRLRCGGTSRLRDLREPVAESSVTDLAHVLGSAKVRVAVVDVTSADVATGPFRVVRAVSPDLQPISYGHGNDRSVVPRLRGRTLTASRTHIHPVW</sequence>
<dbReference type="NCBIfam" id="TIGR00702">
    <property type="entry name" value="YcaO-type kinase domain"/>
    <property type="match status" value="1"/>
</dbReference>
<proteinExistence type="predicted"/>
<gene>
    <name evidence="2" type="ORF">GPZ80_22590</name>
</gene>
<dbReference type="InterPro" id="IPR027624">
    <property type="entry name" value="TOMM_cyclo_SagD"/>
</dbReference>
<dbReference type="PANTHER" id="PTHR37809:SF1">
    <property type="entry name" value="RIBOSOMAL PROTEIN S12 METHYLTHIOTRANSFERASE ACCESSORY FACTOR YCAO"/>
    <property type="match status" value="1"/>
</dbReference>
<dbReference type="EMBL" id="JABVED010000013">
    <property type="protein sequence ID" value="MBC6449954.1"/>
    <property type="molecule type" value="Genomic_DNA"/>
</dbReference>
<comment type="caution">
    <text evidence="2">The sequence shown here is derived from an EMBL/GenBank/DDBJ whole genome shotgun (WGS) entry which is preliminary data.</text>
</comment>
<evidence type="ECO:0000259" key="1">
    <source>
        <dbReference type="PROSITE" id="PS51664"/>
    </source>
</evidence>
<organism evidence="2 3">
    <name type="scientific">Actinokineospora xionganensis</name>
    <dbReference type="NCBI Taxonomy" id="2684470"/>
    <lineage>
        <taxon>Bacteria</taxon>
        <taxon>Bacillati</taxon>
        <taxon>Actinomycetota</taxon>
        <taxon>Actinomycetes</taxon>
        <taxon>Pseudonocardiales</taxon>
        <taxon>Pseudonocardiaceae</taxon>
        <taxon>Actinokineospora</taxon>
    </lineage>
</organism>
<dbReference type="InterPro" id="IPR003776">
    <property type="entry name" value="YcaO-like_dom"/>
</dbReference>
<evidence type="ECO:0000313" key="3">
    <source>
        <dbReference type="Proteomes" id="UP000734823"/>
    </source>
</evidence>
<dbReference type="Gene3D" id="3.30.160.660">
    <property type="match status" value="1"/>
</dbReference>